<name>A0ABY8MEM0_9SPIO</name>
<gene>
    <name evidence="1" type="ORF">P0082_08000</name>
</gene>
<dbReference type="InterPro" id="IPR029039">
    <property type="entry name" value="Flavoprotein-like_sf"/>
</dbReference>
<keyword evidence="2" id="KW-1185">Reference proteome</keyword>
<dbReference type="Gene3D" id="3.40.50.360">
    <property type="match status" value="1"/>
</dbReference>
<dbReference type="SUPFAM" id="SSF52218">
    <property type="entry name" value="Flavoproteins"/>
    <property type="match status" value="1"/>
</dbReference>
<reference evidence="1 2" key="1">
    <citation type="submission" date="2023-04" db="EMBL/GenBank/DDBJ databases">
        <title>Spirochaete genome identified in red abalone sample constitutes a novel genus.</title>
        <authorList>
            <person name="Sharma S.P."/>
            <person name="Purcell C.M."/>
            <person name="Hyde J.R."/>
            <person name="Severin A.J."/>
        </authorList>
    </citation>
    <scope>NUCLEOTIDE SEQUENCE [LARGE SCALE GENOMIC DNA]</scope>
    <source>
        <strain evidence="1 2">SP-2023</strain>
    </source>
</reference>
<accession>A0ABY8MEM0</accession>
<organism evidence="1 2">
    <name type="scientific">Candidatus Haliotispira prima</name>
    <dbReference type="NCBI Taxonomy" id="3034016"/>
    <lineage>
        <taxon>Bacteria</taxon>
        <taxon>Pseudomonadati</taxon>
        <taxon>Spirochaetota</taxon>
        <taxon>Spirochaetia</taxon>
        <taxon>Spirochaetales</taxon>
        <taxon>Spirochaetaceae</taxon>
        <taxon>Candidatus Haliotispira</taxon>
    </lineage>
</organism>
<evidence type="ECO:0000313" key="1">
    <source>
        <dbReference type="EMBL" id="WGK68422.1"/>
    </source>
</evidence>
<protein>
    <recommendedName>
        <fullName evidence="3">Glycosyltransferase</fullName>
    </recommendedName>
</protein>
<dbReference type="RefSeq" id="WP_326926603.1">
    <property type="nucleotide sequence ID" value="NZ_CP123443.1"/>
</dbReference>
<dbReference type="Proteomes" id="UP001228690">
    <property type="component" value="Chromosome"/>
</dbReference>
<evidence type="ECO:0008006" key="3">
    <source>
        <dbReference type="Google" id="ProtNLM"/>
    </source>
</evidence>
<evidence type="ECO:0000313" key="2">
    <source>
        <dbReference type="Proteomes" id="UP001228690"/>
    </source>
</evidence>
<proteinExistence type="predicted"/>
<dbReference type="EMBL" id="CP123443">
    <property type="protein sequence ID" value="WGK68422.1"/>
    <property type="molecule type" value="Genomic_DNA"/>
</dbReference>
<sequence length="137" mass="15392">MRVAVVYFSQEVQGKLAAIAKAYGEGLSGQGHDVVVINGLKDEANLFIYDYLVLGAEPVSVFSGRIDNSVQHCLKNLGQIDGKVAYAFLLRKGLWAFRSLQLWMRWLESCGLMLMLSDIVVRPSEARLFGRRLNIYH</sequence>